<evidence type="ECO:0000259" key="7">
    <source>
        <dbReference type="PROSITE" id="PS51900"/>
    </source>
</evidence>
<evidence type="ECO:0000256" key="3">
    <source>
        <dbReference type="ARBA" id="ARBA00023125"/>
    </source>
</evidence>
<keyword evidence="4" id="KW-0233">DNA recombination</keyword>
<dbReference type="Pfam" id="PF22022">
    <property type="entry name" value="Phage_int_M"/>
    <property type="match status" value="1"/>
</dbReference>
<dbReference type="PANTHER" id="PTHR30629">
    <property type="entry name" value="PROPHAGE INTEGRASE"/>
    <property type="match status" value="1"/>
</dbReference>
<dbReference type="EMBL" id="RZIJ01000027">
    <property type="protein sequence ID" value="RUQ65147.1"/>
    <property type="molecule type" value="Genomic_DNA"/>
</dbReference>
<proteinExistence type="inferred from homology"/>
<comment type="caution">
    <text evidence="8">The sequence shown here is derived from an EMBL/GenBank/DDBJ whole genome shotgun (WGS) entry which is preliminary data.</text>
</comment>
<comment type="similarity">
    <text evidence="1">Belongs to the 'phage' integrase family.</text>
</comment>
<dbReference type="GO" id="GO:0003677">
    <property type="term" value="F:DNA binding"/>
    <property type="evidence" value="ECO:0007669"/>
    <property type="project" value="UniProtKB-UniRule"/>
</dbReference>
<evidence type="ECO:0000256" key="4">
    <source>
        <dbReference type="ARBA" id="ARBA00023172"/>
    </source>
</evidence>
<dbReference type="InterPro" id="IPR044068">
    <property type="entry name" value="CB"/>
</dbReference>
<keyword evidence="9" id="KW-1185">Reference proteome</keyword>
<evidence type="ECO:0000256" key="1">
    <source>
        <dbReference type="ARBA" id="ARBA00008857"/>
    </source>
</evidence>
<name>A0A3S0XJE2_9PROT</name>
<dbReference type="InterPro" id="IPR002104">
    <property type="entry name" value="Integrase_catalytic"/>
</dbReference>
<sequence>MGRRRSTRTRALPPNLYDRNGYFSWRDPRNGKEHGLGRDKRSAVAQAIEANHKIEKTPERRTLVDRLEEGNDSKVTDFCDIFEKTAASRHEAGKLSLNSMKAVRQRTRLVRNKWGSRRIDAISTRDVAEYLHQWEEQGKPRMAQAMRSFLRDLFAAALAKGWVATNPVNATKVVDAEVRRSRLTLDDFRAIHAVALKEFSPWLVRAMELALVTGQRREDIISMGPAHIRDGRLWLIQGKTKTKISIPLDLRLDAVGWSIGDVIGRCRDASLSKHLIHHSKPIAQTKPGDPVRPATLTRTFAAARDLAGIKWEKGATPPSFHELRSLAARLYSTQGVDAQALLGHKSAEMTARYRDSRGAEWIEVRLSVIERASENIETSPSSY</sequence>
<dbReference type="InterPro" id="IPR016177">
    <property type="entry name" value="DNA-bd_dom_sf"/>
</dbReference>
<dbReference type="Pfam" id="PF00589">
    <property type="entry name" value="Phage_integrase"/>
    <property type="match status" value="1"/>
</dbReference>
<dbReference type="GO" id="GO:0008907">
    <property type="term" value="F:integrase activity"/>
    <property type="evidence" value="ECO:0007669"/>
    <property type="project" value="InterPro"/>
</dbReference>
<organism evidence="8 9">
    <name type="scientific">Azospirillum doebereinerae</name>
    <dbReference type="NCBI Taxonomy" id="92933"/>
    <lineage>
        <taxon>Bacteria</taxon>
        <taxon>Pseudomonadati</taxon>
        <taxon>Pseudomonadota</taxon>
        <taxon>Alphaproteobacteria</taxon>
        <taxon>Rhodospirillales</taxon>
        <taxon>Azospirillaceae</taxon>
        <taxon>Azospirillum</taxon>
    </lineage>
</organism>
<dbReference type="AlphaFoldDB" id="A0A3S0XJE2"/>
<dbReference type="PROSITE" id="PS51900">
    <property type="entry name" value="CB"/>
    <property type="match status" value="1"/>
</dbReference>
<reference evidence="8 9" key="1">
    <citation type="submission" date="2018-12" db="EMBL/GenBank/DDBJ databases">
        <authorList>
            <person name="Yang Y."/>
        </authorList>
    </citation>
    <scope>NUCLEOTIDE SEQUENCE [LARGE SCALE GENOMIC DNA]</scope>
    <source>
        <strain evidence="8 9">GSF71</strain>
    </source>
</reference>
<keyword evidence="2" id="KW-0229">DNA integration</keyword>
<dbReference type="PROSITE" id="PS51898">
    <property type="entry name" value="TYR_RECOMBINASE"/>
    <property type="match status" value="1"/>
</dbReference>
<accession>A0A3S0XJE2</accession>
<evidence type="ECO:0000259" key="6">
    <source>
        <dbReference type="PROSITE" id="PS51898"/>
    </source>
</evidence>
<dbReference type="Pfam" id="PF09003">
    <property type="entry name" value="Arm-DNA-bind_1"/>
    <property type="match status" value="1"/>
</dbReference>
<dbReference type="Proteomes" id="UP000280346">
    <property type="component" value="Unassembled WGS sequence"/>
</dbReference>
<feature type="domain" description="Core-binding (CB)" evidence="7">
    <location>
        <begin position="73"/>
        <end position="158"/>
    </location>
</feature>
<dbReference type="OrthoDB" id="7873969at2"/>
<dbReference type="InterPro" id="IPR015094">
    <property type="entry name" value="Integrase_lambda-typ_DNA-bd_N"/>
</dbReference>
<dbReference type="InterPro" id="IPR013762">
    <property type="entry name" value="Integrase-like_cat_sf"/>
</dbReference>
<dbReference type="InterPro" id="IPR011010">
    <property type="entry name" value="DNA_brk_join_enz"/>
</dbReference>
<evidence type="ECO:0000256" key="5">
    <source>
        <dbReference type="PROSITE-ProRule" id="PRU01248"/>
    </source>
</evidence>
<dbReference type="InterPro" id="IPR010998">
    <property type="entry name" value="Integrase_recombinase_N"/>
</dbReference>
<dbReference type="Gene3D" id="1.10.443.10">
    <property type="entry name" value="Intergrase catalytic core"/>
    <property type="match status" value="1"/>
</dbReference>
<evidence type="ECO:0000313" key="8">
    <source>
        <dbReference type="EMBL" id="RUQ65147.1"/>
    </source>
</evidence>
<dbReference type="PANTHER" id="PTHR30629:SF2">
    <property type="entry name" value="PROPHAGE INTEGRASE INTS-RELATED"/>
    <property type="match status" value="1"/>
</dbReference>
<dbReference type="SUPFAM" id="SSF54171">
    <property type="entry name" value="DNA-binding domain"/>
    <property type="match status" value="1"/>
</dbReference>
<evidence type="ECO:0000256" key="2">
    <source>
        <dbReference type="ARBA" id="ARBA00022908"/>
    </source>
</evidence>
<evidence type="ECO:0000313" key="9">
    <source>
        <dbReference type="Proteomes" id="UP000280346"/>
    </source>
</evidence>
<dbReference type="Gene3D" id="3.30.160.60">
    <property type="entry name" value="Classic Zinc Finger"/>
    <property type="match status" value="1"/>
</dbReference>
<dbReference type="InterPro" id="IPR053876">
    <property type="entry name" value="Phage_int_M"/>
</dbReference>
<dbReference type="GO" id="GO:0006310">
    <property type="term" value="P:DNA recombination"/>
    <property type="evidence" value="ECO:0007669"/>
    <property type="project" value="UniProtKB-KW"/>
</dbReference>
<protein>
    <submittedName>
        <fullName evidence="8">Integrase</fullName>
    </submittedName>
</protein>
<feature type="domain" description="Tyr recombinase" evidence="6">
    <location>
        <begin position="178"/>
        <end position="366"/>
    </location>
</feature>
<gene>
    <name evidence="8" type="ORF">EJ913_25720</name>
</gene>
<dbReference type="InterPro" id="IPR050808">
    <property type="entry name" value="Phage_Integrase"/>
</dbReference>
<keyword evidence="3 5" id="KW-0238">DNA-binding</keyword>
<dbReference type="SUPFAM" id="SSF56349">
    <property type="entry name" value="DNA breaking-rejoining enzymes"/>
    <property type="match status" value="1"/>
</dbReference>
<dbReference type="Gene3D" id="1.10.150.130">
    <property type="match status" value="1"/>
</dbReference>